<dbReference type="GO" id="GO:0005524">
    <property type="term" value="F:ATP binding"/>
    <property type="evidence" value="ECO:0007669"/>
    <property type="project" value="InterPro"/>
</dbReference>
<dbReference type="GO" id="GO:0140359">
    <property type="term" value="F:ABC-type transporter activity"/>
    <property type="evidence" value="ECO:0007669"/>
    <property type="project" value="InterPro"/>
</dbReference>
<dbReference type="InterPro" id="IPR036640">
    <property type="entry name" value="ABC1_TM_sf"/>
</dbReference>
<dbReference type="GO" id="GO:0016020">
    <property type="term" value="C:membrane"/>
    <property type="evidence" value="ECO:0007669"/>
    <property type="project" value="InterPro"/>
</dbReference>
<dbReference type="Proteomes" id="UP000838763">
    <property type="component" value="Unassembled WGS sequence"/>
</dbReference>
<accession>A0A9P1H106</accession>
<protein>
    <recommendedName>
        <fullName evidence="6">ABC transmembrane type-1 domain-containing protein</fullName>
    </recommendedName>
</protein>
<dbReference type="Pfam" id="PF00664">
    <property type="entry name" value="ABC_membrane"/>
    <property type="match status" value="1"/>
</dbReference>
<evidence type="ECO:0000313" key="7">
    <source>
        <dbReference type="EMBL" id="CAI4213612.1"/>
    </source>
</evidence>
<dbReference type="InterPro" id="IPR011527">
    <property type="entry name" value="ABC1_TM_dom"/>
</dbReference>
<organism evidence="7 8">
    <name type="scientific">Parascedosporium putredinis</name>
    <dbReference type="NCBI Taxonomy" id="1442378"/>
    <lineage>
        <taxon>Eukaryota</taxon>
        <taxon>Fungi</taxon>
        <taxon>Dikarya</taxon>
        <taxon>Ascomycota</taxon>
        <taxon>Pezizomycotina</taxon>
        <taxon>Sordariomycetes</taxon>
        <taxon>Hypocreomycetidae</taxon>
        <taxon>Microascales</taxon>
        <taxon>Microascaceae</taxon>
        <taxon>Parascedosporium</taxon>
    </lineage>
</organism>
<sequence>MAPGKERPDVGDAATGRQSQEGSVQTDLIPKRAATFKDYMLQRIFSYGTKWDFIAYVAGGLSAAIAGATTPLMLILFGDFVDHFSIINLESSDAGLRKDINRLCLYVVYLFVARFVLSAIHKFAFRMIGIRLSAAIRLHYLNRLFGHSIYELDTLPPAMP</sequence>
<gene>
    <name evidence="7" type="ORF">PPNO1_LOCUS3358</name>
</gene>
<name>A0A9P1H106_9PEZI</name>
<dbReference type="Gene3D" id="1.20.1560.10">
    <property type="entry name" value="ABC transporter type 1, transmembrane domain"/>
    <property type="match status" value="1"/>
</dbReference>
<feature type="transmembrane region" description="Helical" evidence="5">
    <location>
        <begin position="100"/>
        <end position="117"/>
    </location>
</feature>
<evidence type="ECO:0000256" key="2">
    <source>
        <dbReference type="ARBA" id="ARBA00022989"/>
    </source>
</evidence>
<evidence type="ECO:0000256" key="4">
    <source>
        <dbReference type="SAM" id="MobiDB-lite"/>
    </source>
</evidence>
<evidence type="ECO:0000256" key="3">
    <source>
        <dbReference type="ARBA" id="ARBA00023136"/>
    </source>
</evidence>
<keyword evidence="2 5" id="KW-1133">Transmembrane helix</keyword>
<evidence type="ECO:0000256" key="5">
    <source>
        <dbReference type="SAM" id="Phobius"/>
    </source>
</evidence>
<proteinExistence type="predicted"/>
<reference evidence="7" key="1">
    <citation type="submission" date="2022-11" db="EMBL/GenBank/DDBJ databases">
        <authorList>
            <person name="Scott C."/>
            <person name="Bruce N."/>
        </authorList>
    </citation>
    <scope>NUCLEOTIDE SEQUENCE</scope>
</reference>
<dbReference type="PROSITE" id="PS50929">
    <property type="entry name" value="ABC_TM1F"/>
    <property type="match status" value="1"/>
</dbReference>
<feature type="region of interest" description="Disordered" evidence="4">
    <location>
        <begin position="1"/>
        <end position="25"/>
    </location>
</feature>
<evidence type="ECO:0000256" key="1">
    <source>
        <dbReference type="ARBA" id="ARBA00022692"/>
    </source>
</evidence>
<evidence type="ECO:0000259" key="6">
    <source>
        <dbReference type="PROSITE" id="PS50929"/>
    </source>
</evidence>
<keyword evidence="8" id="KW-1185">Reference proteome</keyword>
<dbReference type="EMBL" id="CALLCH030000008">
    <property type="protein sequence ID" value="CAI4213612.1"/>
    <property type="molecule type" value="Genomic_DNA"/>
</dbReference>
<comment type="caution">
    <text evidence="7">The sequence shown here is derived from an EMBL/GenBank/DDBJ whole genome shotgun (WGS) entry which is preliminary data.</text>
</comment>
<keyword evidence="3 5" id="KW-0472">Membrane</keyword>
<feature type="compositionally biased region" description="Polar residues" evidence="4">
    <location>
        <begin position="16"/>
        <end position="25"/>
    </location>
</feature>
<evidence type="ECO:0000313" key="8">
    <source>
        <dbReference type="Proteomes" id="UP000838763"/>
    </source>
</evidence>
<keyword evidence="1 5" id="KW-0812">Transmembrane</keyword>
<dbReference type="SUPFAM" id="SSF90123">
    <property type="entry name" value="ABC transporter transmembrane region"/>
    <property type="match status" value="1"/>
</dbReference>
<dbReference type="AlphaFoldDB" id="A0A9P1H106"/>
<dbReference type="OrthoDB" id="5153907at2759"/>
<feature type="domain" description="ABC transmembrane type-1" evidence="6">
    <location>
        <begin position="57"/>
        <end position="160"/>
    </location>
</feature>
<feature type="transmembrane region" description="Helical" evidence="5">
    <location>
        <begin position="53"/>
        <end position="80"/>
    </location>
</feature>
<feature type="compositionally biased region" description="Basic and acidic residues" evidence="4">
    <location>
        <begin position="1"/>
        <end position="10"/>
    </location>
</feature>